<evidence type="ECO:0000313" key="9">
    <source>
        <dbReference type="Proteomes" id="UP000286482"/>
    </source>
</evidence>
<keyword evidence="3 6" id="KW-0812">Transmembrane</keyword>
<organism evidence="8 9">
    <name type="scientific">Alginatibacterium sediminis</name>
    <dbReference type="NCBI Taxonomy" id="2164068"/>
    <lineage>
        <taxon>Bacteria</taxon>
        <taxon>Pseudomonadati</taxon>
        <taxon>Pseudomonadota</taxon>
        <taxon>Gammaproteobacteria</taxon>
        <taxon>Alteromonadales</taxon>
        <taxon>Alteromonadaceae</taxon>
        <taxon>Alginatibacterium</taxon>
    </lineage>
</organism>
<proteinExistence type="predicted"/>
<reference evidence="8 9" key="1">
    <citation type="submission" date="2018-09" db="EMBL/GenBank/DDBJ databases">
        <authorList>
            <person name="Wang Z."/>
        </authorList>
    </citation>
    <scope>NUCLEOTIDE SEQUENCE [LARGE SCALE GENOMIC DNA]</scope>
    <source>
        <strain evidence="8 9">ALS 81</strain>
    </source>
</reference>
<evidence type="ECO:0000256" key="5">
    <source>
        <dbReference type="ARBA" id="ARBA00023136"/>
    </source>
</evidence>
<dbReference type="AlphaFoldDB" id="A0A420E5Z9"/>
<feature type="transmembrane region" description="Helical" evidence="6">
    <location>
        <begin position="367"/>
        <end position="383"/>
    </location>
</feature>
<evidence type="ECO:0000313" key="8">
    <source>
        <dbReference type="EMBL" id="RKF12811.1"/>
    </source>
</evidence>
<accession>A0A420E5Z9</accession>
<keyword evidence="4 6" id="KW-1133">Transmembrane helix</keyword>
<feature type="transmembrane region" description="Helical" evidence="6">
    <location>
        <begin position="305"/>
        <end position="325"/>
    </location>
</feature>
<protein>
    <submittedName>
        <fullName evidence="8">ABC transporter permease</fullName>
    </submittedName>
</protein>
<feature type="transmembrane region" description="Helical" evidence="6">
    <location>
        <begin position="198"/>
        <end position="218"/>
    </location>
</feature>
<feature type="domain" description="ABC-2 type transporter transmembrane" evidence="7">
    <location>
        <begin position="33"/>
        <end position="381"/>
    </location>
</feature>
<evidence type="ECO:0000259" key="7">
    <source>
        <dbReference type="Pfam" id="PF12698"/>
    </source>
</evidence>
<dbReference type="PANTHER" id="PTHR30294">
    <property type="entry name" value="MEMBRANE COMPONENT OF ABC TRANSPORTER YHHJ-RELATED"/>
    <property type="match status" value="1"/>
</dbReference>
<evidence type="ECO:0000256" key="3">
    <source>
        <dbReference type="ARBA" id="ARBA00022692"/>
    </source>
</evidence>
<comment type="subcellular location">
    <subcellularLocation>
        <location evidence="1">Cell membrane</location>
        <topology evidence="1">Multi-pass membrane protein</topology>
    </subcellularLocation>
</comment>
<evidence type="ECO:0000256" key="1">
    <source>
        <dbReference type="ARBA" id="ARBA00004651"/>
    </source>
</evidence>
<name>A0A420E5Z9_9ALTE</name>
<feature type="transmembrane region" description="Helical" evidence="6">
    <location>
        <begin position="239"/>
        <end position="260"/>
    </location>
</feature>
<dbReference type="InterPro" id="IPR051449">
    <property type="entry name" value="ABC-2_transporter_component"/>
</dbReference>
<dbReference type="InterPro" id="IPR013525">
    <property type="entry name" value="ABC2_TM"/>
</dbReference>
<dbReference type="EMBL" id="RAQO01000013">
    <property type="protein sequence ID" value="RKF12811.1"/>
    <property type="molecule type" value="Genomic_DNA"/>
</dbReference>
<keyword evidence="5 6" id="KW-0472">Membrane</keyword>
<feature type="transmembrane region" description="Helical" evidence="6">
    <location>
        <begin position="280"/>
        <end position="298"/>
    </location>
</feature>
<evidence type="ECO:0000256" key="6">
    <source>
        <dbReference type="SAM" id="Phobius"/>
    </source>
</evidence>
<sequence length="397" mass="44010">MFGTTSPKARGSSMSFWQLFKHELMLVVSNRALMLTVVGGLCLYAFLYPRPYLAQSPREQSIVIINQDNSAISRRLERMVDASPLLEVDQSVASLEEAITQIRDGHVGGLLFIPKNFYRDLRLGSSPTLAFAGDASYFLIYGNVIEGLNLVSNDLAKQIKLQRLSSEGIPISPANDNIQAFSANNQAVFNSHQGYLDYVIPAVFLIILQQTLLIAVVLHSCSPLSRKSALSVDSSVKLVLVRTLIFTLLYVLMASFYQGFVLQHYDIHRWASAGQLLQLQLPYFLAIIGLSMCVASILNNGHNAMIIGLLTSLPIVFSSGFIWPIHSMPTMVNAIAELIPARSMVLANLKLNQQGASLSQITNHVQMLWLLAIGYLILGYLMTHWRKIRDQKLAASK</sequence>
<dbReference type="Gene3D" id="3.40.1710.10">
    <property type="entry name" value="abc type-2 transporter like domain"/>
    <property type="match status" value="1"/>
</dbReference>
<keyword evidence="9" id="KW-1185">Reference proteome</keyword>
<dbReference type="Proteomes" id="UP000286482">
    <property type="component" value="Unassembled WGS sequence"/>
</dbReference>
<evidence type="ECO:0000256" key="2">
    <source>
        <dbReference type="ARBA" id="ARBA00022475"/>
    </source>
</evidence>
<comment type="caution">
    <text evidence="8">The sequence shown here is derived from an EMBL/GenBank/DDBJ whole genome shotgun (WGS) entry which is preliminary data.</text>
</comment>
<feature type="transmembrane region" description="Helical" evidence="6">
    <location>
        <begin position="24"/>
        <end position="47"/>
    </location>
</feature>
<dbReference type="GO" id="GO:0140359">
    <property type="term" value="F:ABC-type transporter activity"/>
    <property type="evidence" value="ECO:0007669"/>
    <property type="project" value="InterPro"/>
</dbReference>
<gene>
    <name evidence="8" type="ORF">DBZ36_20325</name>
</gene>
<dbReference type="Pfam" id="PF12698">
    <property type="entry name" value="ABC2_membrane_3"/>
    <property type="match status" value="1"/>
</dbReference>
<dbReference type="GO" id="GO:0005886">
    <property type="term" value="C:plasma membrane"/>
    <property type="evidence" value="ECO:0007669"/>
    <property type="project" value="UniProtKB-SubCell"/>
</dbReference>
<dbReference type="PANTHER" id="PTHR30294:SF46">
    <property type="entry name" value="ABC TRANSPORTER PERMEASE"/>
    <property type="match status" value="1"/>
</dbReference>
<evidence type="ECO:0000256" key="4">
    <source>
        <dbReference type="ARBA" id="ARBA00022989"/>
    </source>
</evidence>
<keyword evidence="2" id="KW-1003">Cell membrane</keyword>